<dbReference type="OrthoDB" id="192847at2"/>
<keyword evidence="3" id="KW-1185">Reference proteome</keyword>
<protein>
    <submittedName>
        <fullName evidence="2">Regulator of nucleoside diphosphate kinase</fullName>
    </submittedName>
</protein>
<dbReference type="PANTHER" id="PTHR30437:SF5">
    <property type="entry name" value="REGULATOR OF NUCLEOSIDE DIPHOSPHATE KINASE"/>
    <property type="match status" value="1"/>
</dbReference>
<dbReference type="InterPro" id="IPR001437">
    <property type="entry name" value="Tscrpt_elong_fac_GreA/B_C"/>
</dbReference>
<dbReference type="GO" id="GO:0003677">
    <property type="term" value="F:DNA binding"/>
    <property type="evidence" value="ECO:0007669"/>
    <property type="project" value="InterPro"/>
</dbReference>
<feature type="domain" description="Transcription elongation factor GreA/GreB C-terminal" evidence="1">
    <location>
        <begin position="51"/>
        <end position="124"/>
    </location>
</feature>
<evidence type="ECO:0000259" key="1">
    <source>
        <dbReference type="Pfam" id="PF01272"/>
    </source>
</evidence>
<comment type="caution">
    <text evidence="2">The sequence shown here is derived from an EMBL/GenBank/DDBJ whole genome shotgun (WGS) entry which is preliminary data.</text>
</comment>
<dbReference type="SUPFAM" id="SSF54534">
    <property type="entry name" value="FKBP-like"/>
    <property type="match status" value="1"/>
</dbReference>
<keyword evidence="2" id="KW-0418">Kinase</keyword>
<organism evidence="2 3">
    <name type="scientific">Flavobacterium aquaticum</name>
    <dbReference type="NCBI Taxonomy" id="1236486"/>
    <lineage>
        <taxon>Bacteria</taxon>
        <taxon>Pseudomonadati</taxon>
        <taxon>Bacteroidota</taxon>
        <taxon>Flavobacteriia</taxon>
        <taxon>Flavobacteriales</taxon>
        <taxon>Flavobacteriaceae</taxon>
        <taxon>Flavobacterium</taxon>
    </lineage>
</organism>
<proteinExistence type="predicted"/>
<dbReference type="EMBL" id="QLMI01000007">
    <property type="protein sequence ID" value="RAK20629.1"/>
    <property type="molecule type" value="Genomic_DNA"/>
</dbReference>
<dbReference type="Gene3D" id="3.10.50.30">
    <property type="entry name" value="Transcription elongation factor, GreA/GreB, C-terminal domain"/>
    <property type="match status" value="1"/>
</dbReference>
<name>A0A327YRB9_9FLAO</name>
<dbReference type="Proteomes" id="UP000249620">
    <property type="component" value="Unassembled WGS sequence"/>
</dbReference>
<dbReference type="Pfam" id="PF01272">
    <property type="entry name" value="GreA_GreB"/>
    <property type="match status" value="1"/>
</dbReference>
<accession>A0A327YRB9</accession>
<dbReference type="GO" id="GO:0032784">
    <property type="term" value="P:regulation of DNA-templated transcription elongation"/>
    <property type="evidence" value="ECO:0007669"/>
    <property type="project" value="InterPro"/>
</dbReference>
<gene>
    <name evidence="2" type="ORF">B0I03_10748</name>
</gene>
<dbReference type="GO" id="GO:0016301">
    <property type="term" value="F:kinase activity"/>
    <property type="evidence" value="ECO:0007669"/>
    <property type="project" value="UniProtKB-KW"/>
</dbReference>
<dbReference type="InterPro" id="IPR023459">
    <property type="entry name" value="Tscrpt_elong_fac_GreA/B_fam"/>
</dbReference>
<dbReference type="InterPro" id="IPR036953">
    <property type="entry name" value="GreA/GreB_C_sf"/>
</dbReference>
<dbReference type="GO" id="GO:0070063">
    <property type="term" value="F:RNA polymerase binding"/>
    <property type="evidence" value="ECO:0007669"/>
    <property type="project" value="InterPro"/>
</dbReference>
<evidence type="ECO:0000313" key="2">
    <source>
        <dbReference type="EMBL" id="RAK20629.1"/>
    </source>
</evidence>
<evidence type="ECO:0000313" key="3">
    <source>
        <dbReference type="Proteomes" id="UP000249620"/>
    </source>
</evidence>
<dbReference type="GO" id="GO:0006354">
    <property type="term" value="P:DNA-templated transcription elongation"/>
    <property type="evidence" value="ECO:0007669"/>
    <property type="project" value="TreeGrafter"/>
</dbReference>
<sequence length="127" mass="14174">MKPIPTFTSSDHKLLKKITKTNLSATSAREIKLLMEELDRGNIVEDNALENDIIRINSEVIIEDISTQKQMKFQIVLPSQANIKESKYSVLVPLSVAIIGFKVNDQVDWELPAGNKTLKVIAVNNGN</sequence>
<dbReference type="RefSeq" id="WP_111567497.1">
    <property type="nucleotide sequence ID" value="NZ_QLMI01000007.1"/>
</dbReference>
<dbReference type="PANTHER" id="PTHR30437">
    <property type="entry name" value="TRANSCRIPTION ELONGATION FACTOR GREA"/>
    <property type="match status" value="1"/>
</dbReference>
<dbReference type="AlphaFoldDB" id="A0A327YRB9"/>
<keyword evidence="2" id="KW-0808">Transferase</keyword>
<reference evidence="2 3" key="1">
    <citation type="submission" date="2018-06" db="EMBL/GenBank/DDBJ databases">
        <title>Genomic Encyclopedia of Type Strains, Phase III (KMG-III): the genomes of soil and plant-associated and newly described type strains.</title>
        <authorList>
            <person name="Whitman W."/>
        </authorList>
    </citation>
    <scope>NUCLEOTIDE SEQUENCE [LARGE SCALE GENOMIC DNA]</scope>
    <source>
        <strain evidence="2 3">CGMCC 1.12398</strain>
    </source>
</reference>